<protein>
    <submittedName>
        <fullName evidence="1">Uncharacterized protein</fullName>
    </submittedName>
</protein>
<dbReference type="AlphaFoldDB" id="A0A644USF7"/>
<reference evidence="1" key="1">
    <citation type="submission" date="2019-08" db="EMBL/GenBank/DDBJ databases">
        <authorList>
            <person name="Kucharzyk K."/>
            <person name="Murdoch R.W."/>
            <person name="Higgins S."/>
            <person name="Loffler F."/>
        </authorList>
    </citation>
    <scope>NUCLEOTIDE SEQUENCE</scope>
</reference>
<gene>
    <name evidence="1" type="ORF">SDC9_27881</name>
</gene>
<organism evidence="1">
    <name type="scientific">bioreactor metagenome</name>
    <dbReference type="NCBI Taxonomy" id="1076179"/>
    <lineage>
        <taxon>unclassified sequences</taxon>
        <taxon>metagenomes</taxon>
        <taxon>ecological metagenomes</taxon>
    </lineage>
</organism>
<name>A0A644USF7_9ZZZZ</name>
<comment type="caution">
    <text evidence="1">The sequence shown here is derived from an EMBL/GenBank/DDBJ whole genome shotgun (WGS) entry which is preliminary data.</text>
</comment>
<accession>A0A644USF7</accession>
<dbReference type="EMBL" id="VSSQ01000156">
    <property type="protein sequence ID" value="MPL81947.1"/>
    <property type="molecule type" value="Genomic_DNA"/>
</dbReference>
<sequence length="154" mass="17716">MIERNLNNHQIETPSVLNPLYKILVLLLVLFHNKSSKGAKIGRLQICLWGMCGNHNKQILLEYKKSGEISEMPITPDPHLRIILAFAEQKGWIVQVVDGKTYSRYKITNQGSTMLYNLRSLNIYKEIEEGLSEIVGIPDTKIDNINYVWTNDIF</sequence>
<proteinExistence type="predicted"/>
<evidence type="ECO:0000313" key="1">
    <source>
        <dbReference type="EMBL" id="MPL81947.1"/>
    </source>
</evidence>